<dbReference type="PANTHER" id="PTHR20919">
    <property type="entry name" value="HOMOSERINE O-SUCCINYLTRANSFERASE"/>
    <property type="match status" value="1"/>
</dbReference>
<comment type="caution">
    <text evidence="5">The sequence shown here is derived from an EMBL/GenBank/DDBJ whole genome shotgun (WGS) entry which is preliminary data.</text>
</comment>
<gene>
    <name evidence="4" type="primary">metAA</name>
    <name evidence="5" type="ORF">AB9Q04_00290</name>
</gene>
<keyword evidence="2 4" id="KW-0808">Transferase</keyword>
<dbReference type="PIRSF" id="PIRSF000450">
    <property type="entry name" value="H_ser_succinyltr"/>
    <property type="match status" value="1"/>
</dbReference>
<evidence type="ECO:0000313" key="6">
    <source>
        <dbReference type="Proteomes" id="UP001637993"/>
    </source>
</evidence>
<accession>A0ABW9MYA2</accession>
<dbReference type="Pfam" id="PF04204">
    <property type="entry name" value="HTS"/>
    <property type="match status" value="1"/>
</dbReference>
<feature type="active site" description="Proton acceptor" evidence="4">
    <location>
        <position position="227"/>
    </location>
</feature>
<feature type="active site" evidence="4">
    <location>
        <position position="229"/>
    </location>
</feature>
<keyword evidence="6" id="KW-1185">Reference proteome</keyword>
<dbReference type="EC" id="2.3.1.31" evidence="4"/>
<protein>
    <recommendedName>
        <fullName evidence="4">Homoserine O-acetyltransferase</fullName>
        <shortName evidence="4">HAT</shortName>
        <ecNumber evidence="4">2.3.1.31</ecNumber>
    </recommendedName>
    <alternativeName>
        <fullName evidence="4">Homoserine transacetylase</fullName>
        <shortName evidence="4">HTA</shortName>
    </alternativeName>
</protein>
<comment type="catalytic activity">
    <reaction evidence="4">
        <text>L-homoserine + acetyl-CoA = O-acetyl-L-homoserine + CoA</text>
        <dbReference type="Rhea" id="RHEA:13701"/>
        <dbReference type="ChEBI" id="CHEBI:57287"/>
        <dbReference type="ChEBI" id="CHEBI:57288"/>
        <dbReference type="ChEBI" id="CHEBI:57476"/>
        <dbReference type="ChEBI" id="CHEBI:57716"/>
        <dbReference type="EC" id="2.3.1.31"/>
    </reaction>
</comment>
<dbReference type="RefSeq" id="WP_410023411.1">
    <property type="nucleotide sequence ID" value="NZ_JBGMEG010000001.1"/>
</dbReference>
<evidence type="ECO:0000256" key="3">
    <source>
        <dbReference type="ARBA" id="ARBA00023315"/>
    </source>
</evidence>
<name>A0ABW9MYA2_9FIRM</name>
<feature type="binding site" evidence="4">
    <location>
        <position position="185"/>
    </location>
    <ligand>
        <name>substrate</name>
    </ligand>
</feature>
<sequence>MPIILEDGLITKENILTIDIENSKERNEKDIKIAIVNLMPNKEETEINLLKLLSSEYQIEVDFIRTQSYVSKNSDQQRLDKYYKTINDIKNNKYDGLIVTGAPVEDRPYSDIAYWKELTEIFDFAKTNVRSTLFLCWAAVASLEYIYNIKSTFVEDKIFGIYEYEKNVDSKLLTGLDNRFIIPQSRYKKLDKNNISTDELKILAENKETGVSLIESADSKFIFNLGHLEYSKETLHNEYVRDISKGLATKIPRNYYINSTASIGNVNYSWKSTAKSLFKNWINYYIF</sequence>
<feature type="site" description="Important for substrate specificity" evidence="4">
    <location>
        <position position="185"/>
    </location>
</feature>
<dbReference type="HAMAP" id="MF_00295">
    <property type="entry name" value="MetA_acyltransf"/>
    <property type="match status" value="1"/>
</dbReference>
<dbReference type="GO" id="GO:0008899">
    <property type="term" value="F:homoserine O-succinyltransferase activity"/>
    <property type="evidence" value="ECO:0007669"/>
    <property type="project" value="UniProtKB-EC"/>
</dbReference>
<dbReference type="PANTHER" id="PTHR20919:SF0">
    <property type="entry name" value="HOMOSERINE O-SUCCINYLTRANSFERASE"/>
    <property type="match status" value="1"/>
</dbReference>
<evidence type="ECO:0000256" key="4">
    <source>
        <dbReference type="HAMAP-Rule" id="MF_00295"/>
    </source>
</evidence>
<proteinExistence type="inferred from homology"/>
<dbReference type="SUPFAM" id="SSF52317">
    <property type="entry name" value="Class I glutamine amidotransferase-like"/>
    <property type="match status" value="1"/>
</dbReference>
<organism evidence="5 6">
    <name type="scientific">Anaerococcus groningensis</name>
    <dbReference type="NCBI Taxonomy" id="3115616"/>
    <lineage>
        <taxon>Bacteria</taxon>
        <taxon>Bacillati</taxon>
        <taxon>Bacillota</taxon>
        <taxon>Tissierellia</taxon>
        <taxon>Tissierellales</taxon>
        <taxon>Peptoniphilaceae</taxon>
        <taxon>Anaerococcus</taxon>
    </lineage>
</organism>
<dbReference type="InterPro" id="IPR033752">
    <property type="entry name" value="MetA_family"/>
</dbReference>
<feature type="active site" description="Acyl-thioester intermediate" evidence="4">
    <location>
        <position position="136"/>
    </location>
</feature>
<reference evidence="5 6" key="1">
    <citation type="journal article" date="2025" name="Anaerobe">
        <title>Description of Anaerococcus kampingiae sp. nov., Anaerococcus groningensis sp. nov., Anaerococcus martiniensis sp. nov., and Anaerococcus cruorum sp. nov., isolated from human clinical specimens.</title>
        <authorList>
            <person name="Boiten K.E."/>
            <person name="Meijer J."/>
            <person name="van Wezel E.M."/>
            <person name="Veloo A.C.M."/>
        </authorList>
    </citation>
    <scope>NUCLEOTIDE SEQUENCE [LARGE SCALE GENOMIC DNA]</scope>
    <source>
        <strain evidence="5 6">ENR1011</strain>
    </source>
</reference>
<keyword evidence="1 4" id="KW-0028">Amino-acid biosynthesis</keyword>
<comment type="subcellular location">
    <subcellularLocation>
        <location evidence="4">Cytoplasm</location>
    </subcellularLocation>
</comment>
<comment type="similarity">
    <text evidence="4">Belongs to the MetA family.</text>
</comment>
<keyword evidence="3 4" id="KW-0012">Acyltransferase</keyword>
<keyword evidence="4" id="KW-0963">Cytoplasm</keyword>
<evidence type="ECO:0000313" key="5">
    <source>
        <dbReference type="EMBL" id="MFO3716786.1"/>
    </source>
</evidence>
<feature type="site" description="Important for acyl-CoA specificity" evidence="4">
    <location>
        <position position="105"/>
    </location>
</feature>
<comment type="function">
    <text evidence="4">Transfers an acetyl group from acetyl-CoA to L-homoserine, forming acetyl-L-homoserine.</text>
</comment>
<dbReference type="EMBL" id="JBGMEG010000001">
    <property type="protein sequence ID" value="MFO3716786.1"/>
    <property type="molecule type" value="Genomic_DNA"/>
</dbReference>
<dbReference type="InterPro" id="IPR029062">
    <property type="entry name" value="Class_I_gatase-like"/>
</dbReference>
<feature type="binding site" evidence="4">
    <location>
        <position position="157"/>
    </location>
    <ligand>
        <name>substrate</name>
    </ligand>
</feature>
<feature type="binding site" evidence="4">
    <location>
        <position position="241"/>
    </location>
    <ligand>
        <name>substrate</name>
    </ligand>
</feature>
<evidence type="ECO:0000256" key="2">
    <source>
        <dbReference type="ARBA" id="ARBA00022679"/>
    </source>
</evidence>
<dbReference type="CDD" id="cd03131">
    <property type="entry name" value="GATase1_HTS"/>
    <property type="match status" value="1"/>
</dbReference>
<evidence type="ECO:0000256" key="1">
    <source>
        <dbReference type="ARBA" id="ARBA00022605"/>
    </source>
</evidence>
<dbReference type="Proteomes" id="UP001637993">
    <property type="component" value="Unassembled WGS sequence"/>
</dbReference>
<keyword evidence="4" id="KW-0486">Methionine biosynthesis</keyword>
<comment type="caution">
    <text evidence="4">Lacks conserved residue(s) required for the propagation of feature annotation.</text>
</comment>
<comment type="pathway">
    <text evidence="4">Amino-acid biosynthesis; L-methionine biosynthesis via de novo pathway; O-acetyl-L-homoserine from L-homoserine: step 1/1.</text>
</comment>
<dbReference type="Gene3D" id="3.40.50.880">
    <property type="match status" value="1"/>
</dbReference>